<organism evidence="4">
    <name type="scientific">candidate division WOR-3 bacterium</name>
    <dbReference type="NCBI Taxonomy" id="2052148"/>
    <lineage>
        <taxon>Bacteria</taxon>
        <taxon>Bacteria division WOR-3</taxon>
    </lineage>
</organism>
<proteinExistence type="predicted"/>
<name>A0A7C6EHX7_UNCW3</name>
<dbReference type="Gene3D" id="3.30.70.1140">
    <property type="entry name" value="Phospho-2-dehydro-3-deoxyheptonate aldolase, domain 1"/>
    <property type="match status" value="1"/>
</dbReference>
<evidence type="ECO:0000259" key="3">
    <source>
        <dbReference type="Pfam" id="PF18152"/>
    </source>
</evidence>
<reference evidence="4" key="1">
    <citation type="journal article" date="2020" name="mSystems">
        <title>Genome- and Community-Level Interaction Insights into Carbon Utilization and Element Cycling Functions of Hydrothermarchaeota in Hydrothermal Sediment.</title>
        <authorList>
            <person name="Zhou Z."/>
            <person name="Liu Y."/>
            <person name="Xu W."/>
            <person name="Pan J."/>
            <person name="Luo Z.H."/>
            <person name="Li M."/>
        </authorList>
    </citation>
    <scope>NUCLEOTIDE SEQUENCE [LARGE SCALE GENOMIC DNA]</scope>
    <source>
        <strain evidence="4">SpSt-783</strain>
    </source>
</reference>
<dbReference type="Pfam" id="PF00793">
    <property type="entry name" value="DAHP_synth_1"/>
    <property type="match status" value="1"/>
</dbReference>
<accession>A0A7C6EHX7</accession>
<dbReference type="InterPro" id="IPR006268">
    <property type="entry name" value="DAHP_syn_2"/>
</dbReference>
<dbReference type="Pfam" id="PF18152">
    <property type="entry name" value="DAHP_snth_FXD"/>
    <property type="match status" value="1"/>
</dbReference>
<dbReference type="SUPFAM" id="SSF51569">
    <property type="entry name" value="Aldolase"/>
    <property type="match status" value="1"/>
</dbReference>
<dbReference type="NCBIfam" id="NF006421">
    <property type="entry name" value="PRK08673.1"/>
    <property type="match status" value="1"/>
</dbReference>
<dbReference type="GO" id="GO:0009073">
    <property type="term" value="P:aromatic amino acid family biosynthetic process"/>
    <property type="evidence" value="ECO:0007669"/>
    <property type="project" value="InterPro"/>
</dbReference>
<dbReference type="NCBIfam" id="TIGR01361">
    <property type="entry name" value="DAHP_synth_Bsub"/>
    <property type="match status" value="1"/>
</dbReference>
<keyword evidence="1 4" id="KW-0808">Transferase</keyword>
<comment type="caution">
    <text evidence="4">The sequence shown here is derived from an EMBL/GenBank/DDBJ whole genome shotgun (WGS) entry which is preliminary data.</text>
</comment>
<evidence type="ECO:0000313" key="4">
    <source>
        <dbReference type="EMBL" id="HHS62662.1"/>
    </source>
</evidence>
<dbReference type="InterPro" id="IPR052899">
    <property type="entry name" value="Class-I_DAHP_synthase"/>
</dbReference>
<evidence type="ECO:0000256" key="1">
    <source>
        <dbReference type="ARBA" id="ARBA00022679"/>
    </source>
</evidence>
<dbReference type="InterPro" id="IPR041071">
    <property type="entry name" value="DAHP_snth_FXD"/>
</dbReference>
<dbReference type="PANTHER" id="PTHR43018:SF2">
    <property type="entry name" value="PHOSPHO-2-DEHYDRO-3-DEOXYHEPTONATE ALDOLASE"/>
    <property type="match status" value="1"/>
</dbReference>
<dbReference type="AlphaFoldDB" id="A0A7C6EHX7"/>
<dbReference type="GO" id="GO:0016832">
    <property type="term" value="F:aldehyde-lyase activity"/>
    <property type="evidence" value="ECO:0007669"/>
    <property type="project" value="InterPro"/>
</dbReference>
<gene>
    <name evidence="4" type="primary">aroF</name>
    <name evidence="4" type="ORF">ENV70_03465</name>
</gene>
<dbReference type="Gene3D" id="3.20.20.70">
    <property type="entry name" value="Aldolase class I"/>
    <property type="match status" value="1"/>
</dbReference>
<dbReference type="EC" id="2.5.1.54" evidence="4"/>
<feature type="domain" description="DAHP synthase ferredoxin-like" evidence="3">
    <location>
        <begin position="1"/>
        <end position="67"/>
    </location>
</feature>
<dbReference type="GO" id="GO:0003849">
    <property type="term" value="F:3-deoxy-7-phosphoheptulonate synthase activity"/>
    <property type="evidence" value="ECO:0007669"/>
    <property type="project" value="UniProtKB-EC"/>
</dbReference>
<dbReference type="NCBIfam" id="NF009239">
    <property type="entry name" value="PRK12595.1"/>
    <property type="match status" value="1"/>
</dbReference>
<dbReference type="EMBL" id="DTHJ01000071">
    <property type="protein sequence ID" value="HHS62662.1"/>
    <property type="molecule type" value="Genomic_DNA"/>
</dbReference>
<evidence type="ECO:0000259" key="2">
    <source>
        <dbReference type="Pfam" id="PF00793"/>
    </source>
</evidence>
<sequence>MIITMSVQATKEDIERVRQKIEELGYGTKLFPGEKKTVIHVIGVTDREKIVKAVESLNGVENLIPILSPYKLASREFHPEDTIVSINGKRIGDKMIAVIAGPCAVESETMMIELACILKESGAQFLRGGAYKPRSSPYSFQGLGEKGLEILARAREKTGLYIVTEVLSEIDVPLVYKYADILQIGARNMQNFPLLKTVGRFNKPVLLKRGMSATIEEWLMAAEYILSEGNQNVILCERGIRTFETYTRNTLDISAVPVVKHFSHLPIIIDPSHSSGDWRYVNALARAGIAAGADGIIVEVHPDPANALSDGKQSLKLEVFKELMEEIKKIASATGRTL</sequence>
<protein>
    <submittedName>
        <fullName evidence="4">3-deoxy-7-phosphoheptulonate synthase</fullName>
        <ecNumber evidence="4">2.5.1.54</ecNumber>
    </submittedName>
</protein>
<dbReference type="InterPro" id="IPR013785">
    <property type="entry name" value="Aldolase_TIM"/>
</dbReference>
<dbReference type="InterPro" id="IPR006218">
    <property type="entry name" value="DAHP1/KDSA"/>
</dbReference>
<feature type="domain" description="DAHP synthetase I/KDSA" evidence="2">
    <location>
        <begin position="90"/>
        <end position="329"/>
    </location>
</feature>
<dbReference type="PANTHER" id="PTHR43018">
    <property type="entry name" value="PHOSPHO-2-DEHYDRO-3-DEOXYHEPTONATE ALDOLASE"/>
    <property type="match status" value="1"/>
</dbReference>